<gene>
    <name evidence="2" type="ORF">MEUPH1_LOCUS2022</name>
</gene>
<keyword evidence="3" id="KW-1185">Reference proteome</keyword>
<dbReference type="AlphaFoldDB" id="A0AAV0VL61"/>
<proteinExistence type="predicted"/>
<evidence type="ECO:0000313" key="3">
    <source>
        <dbReference type="Proteomes" id="UP001160148"/>
    </source>
</evidence>
<reference evidence="2 3" key="1">
    <citation type="submission" date="2023-01" db="EMBL/GenBank/DDBJ databases">
        <authorList>
            <person name="Whitehead M."/>
        </authorList>
    </citation>
    <scope>NUCLEOTIDE SEQUENCE [LARGE SCALE GENOMIC DNA]</scope>
</reference>
<dbReference type="EMBL" id="CARXXK010000001">
    <property type="protein sequence ID" value="CAI6344954.1"/>
    <property type="molecule type" value="Genomic_DNA"/>
</dbReference>
<name>A0AAV0VL61_9HEMI</name>
<accession>A0AAV0VL61</accession>
<organism evidence="2 3">
    <name type="scientific">Macrosiphum euphorbiae</name>
    <name type="common">potato aphid</name>
    <dbReference type="NCBI Taxonomy" id="13131"/>
    <lineage>
        <taxon>Eukaryota</taxon>
        <taxon>Metazoa</taxon>
        <taxon>Ecdysozoa</taxon>
        <taxon>Arthropoda</taxon>
        <taxon>Hexapoda</taxon>
        <taxon>Insecta</taxon>
        <taxon>Pterygota</taxon>
        <taxon>Neoptera</taxon>
        <taxon>Paraneoptera</taxon>
        <taxon>Hemiptera</taxon>
        <taxon>Sternorrhyncha</taxon>
        <taxon>Aphidomorpha</taxon>
        <taxon>Aphidoidea</taxon>
        <taxon>Aphididae</taxon>
        <taxon>Macrosiphini</taxon>
        <taxon>Macrosiphum</taxon>
    </lineage>
</organism>
<evidence type="ECO:0000313" key="2">
    <source>
        <dbReference type="EMBL" id="CAI6344954.1"/>
    </source>
</evidence>
<sequence>MELQRYRKPNIRTDSICKNSQRKYNPAWRNPPRLKTQLKIPNFHTYHTDRQPRPRTPPNGEPQCLSVVALYINP</sequence>
<evidence type="ECO:0000256" key="1">
    <source>
        <dbReference type="SAM" id="MobiDB-lite"/>
    </source>
</evidence>
<protein>
    <submittedName>
        <fullName evidence="2">Uncharacterized protein</fullName>
    </submittedName>
</protein>
<feature type="region of interest" description="Disordered" evidence="1">
    <location>
        <begin position="46"/>
        <end position="65"/>
    </location>
</feature>
<dbReference type="Proteomes" id="UP001160148">
    <property type="component" value="Unassembled WGS sequence"/>
</dbReference>
<comment type="caution">
    <text evidence="2">The sequence shown here is derived from an EMBL/GenBank/DDBJ whole genome shotgun (WGS) entry which is preliminary data.</text>
</comment>